<sequence length="214" mass="23562">MRRWLWWNGLSLVVFGVFLALLVGQAYFGWRAGNADLADHGRAAESLLDYLGSGAFAEATFENWESEFLQMGAYVLLTAWLVQRGSAESRPVDDAGEERGVGPDSPWPARRGGWWRRLYAHSLSIALFGMFALSFVGHLAGGTAAYNAERTLLGKPPIGVWDFAGAPEFWFQSLQNWQSEFLAVGALIVLSIVLRERNSPESKQVAAPHAETGT</sequence>
<dbReference type="RefSeq" id="WP_189170373.1">
    <property type="nucleotide sequence ID" value="NZ_BMQB01000005.1"/>
</dbReference>
<name>A0A8J3F8X4_9ACTN</name>
<evidence type="ECO:0000256" key="1">
    <source>
        <dbReference type="SAM" id="Phobius"/>
    </source>
</evidence>
<keyword evidence="1" id="KW-0812">Transmembrane</keyword>
<gene>
    <name evidence="2" type="ORF">GCM10010123_25870</name>
</gene>
<reference evidence="2" key="1">
    <citation type="journal article" date="2014" name="Int. J. Syst. Evol. Microbiol.">
        <title>Complete genome sequence of Corynebacterium casei LMG S-19264T (=DSM 44701T), isolated from a smear-ripened cheese.</title>
        <authorList>
            <consortium name="US DOE Joint Genome Institute (JGI-PGF)"/>
            <person name="Walter F."/>
            <person name="Albersmeier A."/>
            <person name="Kalinowski J."/>
            <person name="Ruckert C."/>
        </authorList>
    </citation>
    <scope>NUCLEOTIDE SEQUENCE</scope>
    <source>
        <strain evidence="2">JCM 3090</strain>
    </source>
</reference>
<keyword evidence="1" id="KW-1133">Transmembrane helix</keyword>
<evidence type="ECO:0000313" key="2">
    <source>
        <dbReference type="EMBL" id="GGJ94858.1"/>
    </source>
</evidence>
<dbReference type="EMBL" id="BMQB01000005">
    <property type="protein sequence ID" value="GGJ94858.1"/>
    <property type="molecule type" value="Genomic_DNA"/>
</dbReference>
<dbReference type="Proteomes" id="UP000649739">
    <property type="component" value="Unassembled WGS sequence"/>
</dbReference>
<comment type="caution">
    <text evidence="2">The sequence shown here is derived from an EMBL/GenBank/DDBJ whole genome shotgun (WGS) entry which is preliminary data.</text>
</comment>
<dbReference type="AlphaFoldDB" id="A0A8J3F8X4"/>
<evidence type="ECO:0000313" key="3">
    <source>
        <dbReference type="Proteomes" id="UP000649739"/>
    </source>
</evidence>
<dbReference type="InterPro" id="IPR046657">
    <property type="entry name" value="DUF6766"/>
</dbReference>
<keyword evidence="1" id="KW-0472">Membrane</keyword>
<feature type="transmembrane region" description="Helical" evidence="1">
    <location>
        <begin position="118"/>
        <end position="140"/>
    </location>
</feature>
<dbReference type="Pfam" id="PF20554">
    <property type="entry name" value="DUF6766"/>
    <property type="match status" value="1"/>
</dbReference>
<keyword evidence="3" id="KW-1185">Reference proteome</keyword>
<accession>A0A8J3F8X4</accession>
<proteinExistence type="predicted"/>
<feature type="transmembrane region" description="Helical" evidence="1">
    <location>
        <begin position="6"/>
        <end position="28"/>
    </location>
</feature>
<protein>
    <submittedName>
        <fullName evidence="2">Uncharacterized protein</fullName>
    </submittedName>
</protein>
<reference evidence="2" key="2">
    <citation type="submission" date="2020-09" db="EMBL/GenBank/DDBJ databases">
        <authorList>
            <person name="Sun Q."/>
            <person name="Ohkuma M."/>
        </authorList>
    </citation>
    <scope>NUCLEOTIDE SEQUENCE</scope>
    <source>
        <strain evidence="2">JCM 3090</strain>
    </source>
</reference>
<organism evidence="2 3">
    <name type="scientific">Pilimelia anulata</name>
    <dbReference type="NCBI Taxonomy" id="53371"/>
    <lineage>
        <taxon>Bacteria</taxon>
        <taxon>Bacillati</taxon>
        <taxon>Actinomycetota</taxon>
        <taxon>Actinomycetes</taxon>
        <taxon>Micromonosporales</taxon>
        <taxon>Micromonosporaceae</taxon>
        <taxon>Pilimelia</taxon>
    </lineage>
</organism>